<dbReference type="InterPro" id="IPR043502">
    <property type="entry name" value="DNA/RNA_pol_sf"/>
</dbReference>
<organism evidence="2 3">
    <name type="scientific">Mikania micrantha</name>
    <name type="common">bitter vine</name>
    <dbReference type="NCBI Taxonomy" id="192012"/>
    <lineage>
        <taxon>Eukaryota</taxon>
        <taxon>Viridiplantae</taxon>
        <taxon>Streptophyta</taxon>
        <taxon>Embryophyta</taxon>
        <taxon>Tracheophyta</taxon>
        <taxon>Spermatophyta</taxon>
        <taxon>Magnoliopsida</taxon>
        <taxon>eudicotyledons</taxon>
        <taxon>Gunneridae</taxon>
        <taxon>Pentapetalae</taxon>
        <taxon>asterids</taxon>
        <taxon>campanulids</taxon>
        <taxon>Asterales</taxon>
        <taxon>Asteraceae</taxon>
        <taxon>Asteroideae</taxon>
        <taxon>Heliantheae alliance</taxon>
        <taxon>Eupatorieae</taxon>
        <taxon>Mikania</taxon>
    </lineage>
</organism>
<dbReference type="PANTHER" id="PTHR11439:SF467">
    <property type="entry name" value="INTEGRASE CATALYTIC DOMAIN-CONTAINING PROTEIN"/>
    <property type="match status" value="1"/>
</dbReference>
<dbReference type="Proteomes" id="UP000326396">
    <property type="component" value="Linkage Group LG2"/>
</dbReference>
<keyword evidence="3" id="KW-1185">Reference proteome</keyword>
<dbReference type="Pfam" id="PF07727">
    <property type="entry name" value="RVT_2"/>
    <property type="match status" value="1"/>
</dbReference>
<dbReference type="AlphaFoldDB" id="A0A5N6NGQ6"/>
<evidence type="ECO:0000259" key="1">
    <source>
        <dbReference type="Pfam" id="PF07727"/>
    </source>
</evidence>
<proteinExistence type="predicted"/>
<dbReference type="PANTHER" id="PTHR11439">
    <property type="entry name" value="GAG-POL-RELATED RETROTRANSPOSON"/>
    <property type="match status" value="1"/>
</dbReference>
<dbReference type="EMBL" id="SZYD01000012">
    <property type="protein sequence ID" value="KAD4586327.1"/>
    <property type="molecule type" value="Genomic_DNA"/>
</dbReference>
<name>A0A5N6NGQ6_9ASTR</name>
<dbReference type="SUPFAM" id="SSF56672">
    <property type="entry name" value="DNA/RNA polymerases"/>
    <property type="match status" value="1"/>
</dbReference>
<dbReference type="CDD" id="cd09272">
    <property type="entry name" value="RNase_HI_RT_Ty1"/>
    <property type="match status" value="1"/>
</dbReference>
<gene>
    <name evidence="2" type="ORF">E3N88_23928</name>
</gene>
<accession>A0A5N6NGQ6</accession>
<dbReference type="InterPro" id="IPR013103">
    <property type="entry name" value="RVT_2"/>
</dbReference>
<dbReference type="OrthoDB" id="128382at2759"/>
<feature type="domain" description="Reverse transcriptase Ty1/copia-type" evidence="1">
    <location>
        <begin position="61"/>
        <end position="292"/>
    </location>
</feature>
<sequence length="448" mass="51931">MLPMETCQKKPKLSCLLFRLKKPRTLSRKHWNQKIGGMQCKQKWRLKRKMKHGKSVSFPLKKPVGCRWVFTTKYKPDGTIERYKARLVAKGYTQTYGIDYSETFSPVAKIDTIRVLFSIAANEDWPLHQLDVKNAFLHEELKEEVYMEPPPGFAEEFEKNEVCNLKKSLYGLKQSPRAWFGRFTIAMKKYGFKQSNSDHTLFLKRRGKSITCLIIYVDDMIITGNDKEEMKKLKENLFADFEMKDLGRLKYFLGIEVLRSKQGIFICQKKYILDLLAETGMIDCKPMDTPMVANLKLHMEEEAQLVEKEKYQRLVGKLIYLSHTRPDIAYAVGVVSQFMHQPQAAHMEAVWRIIRYLKGTVGHGVLFKPNRHLKIQAYTDADWVGDKENRRSTAGYFTLVGGNLVTWKSKKQKVVALSSAEAELRGIARGLAEAKYEDWMHFGKTQSD</sequence>
<reference evidence="2 3" key="1">
    <citation type="submission" date="2019-05" db="EMBL/GenBank/DDBJ databases">
        <title>Mikania micrantha, genome provides insights into the molecular mechanism of rapid growth.</title>
        <authorList>
            <person name="Liu B."/>
        </authorList>
    </citation>
    <scope>NUCLEOTIDE SEQUENCE [LARGE SCALE GENOMIC DNA]</scope>
    <source>
        <strain evidence="2">NLD-2019</strain>
        <tissue evidence="2">Leaf</tissue>
    </source>
</reference>
<evidence type="ECO:0000313" key="2">
    <source>
        <dbReference type="EMBL" id="KAD4586327.1"/>
    </source>
</evidence>
<comment type="caution">
    <text evidence="2">The sequence shown here is derived from an EMBL/GenBank/DDBJ whole genome shotgun (WGS) entry which is preliminary data.</text>
</comment>
<protein>
    <recommendedName>
        <fullName evidence="1">Reverse transcriptase Ty1/copia-type domain-containing protein</fullName>
    </recommendedName>
</protein>
<evidence type="ECO:0000313" key="3">
    <source>
        <dbReference type="Proteomes" id="UP000326396"/>
    </source>
</evidence>